<protein>
    <submittedName>
        <fullName evidence="1">Str. FM013</fullName>
    </submittedName>
</protein>
<proteinExistence type="predicted"/>
<dbReference type="AlphaFoldDB" id="A0A0G4PET3"/>
<evidence type="ECO:0000313" key="1">
    <source>
        <dbReference type="EMBL" id="CRL24821.1"/>
    </source>
</evidence>
<dbReference type="EMBL" id="HG793146">
    <property type="protein sequence ID" value="CRL24821.1"/>
    <property type="molecule type" value="Genomic_DNA"/>
</dbReference>
<gene>
    <name evidence="1" type="ORF">PCAMFM013_S013g000063</name>
</gene>
<dbReference type="STRING" id="1429867.A0A0G4PET3"/>
<organism evidence="1 2">
    <name type="scientific">Penicillium camemberti (strain FM 013)</name>
    <dbReference type="NCBI Taxonomy" id="1429867"/>
    <lineage>
        <taxon>Eukaryota</taxon>
        <taxon>Fungi</taxon>
        <taxon>Dikarya</taxon>
        <taxon>Ascomycota</taxon>
        <taxon>Pezizomycotina</taxon>
        <taxon>Eurotiomycetes</taxon>
        <taxon>Eurotiomycetidae</taxon>
        <taxon>Eurotiales</taxon>
        <taxon>Aspergillaceae</taxon>
        <taxon>Penicillium</taxon>
    </lineage>
</organism>
<keyword evidence="2" id="KW-1185">Reference proteome</keyword>
<dbReference type="Proteomes" id="UP000053732">
    <property type="component" value="Unassembled WGS sequence"/>
</dbReference>
<sequence length="45" mass="4974">MRVGLSFPQSDHIMRVKMLDTTTCPTGMAKVIVEPVVAGHETFIE</sequence>
<reference evidence="1 2" key="1">
    <citation type="journal article" date="2014" name="Nat. Commun.">
        <title>Multiple recent horizontal transfers of a large genomic region in cheese making fungi.</title>
        <authorList>
            <person name="Cheeseman K."/>
            <person name="Ropars J."/>
            <person name="Renault P."/>
            <person name="Dupont J."/>
            <person name="Gouzy J."/>
            <person name="Branca A."/>
            <person name="Abraham A.L."/>
            <person name="Ceppi M."/>
            <person name="Conseiller E."/>
            <person name="Debuchy R."/>
            <person name="Malagnac F."/>
            <person name="Goarin A."/>
            <person name="Silar P."/>
            <person name="Lacoste S."/>
            <person name="Sallet E."/>
            <person name="Bensimon A."/>
            <person name="Giraud T."/>
            <person name="Brygoo Y."/>
        </authorList>
    </citation>
    <scope>NUCLEOTIDE SEQUENCE [LARGE SCALE GENOMIC DNA]</scope>
    <source>
        <strain evidence="2">FM 013</strain>
    </source>
</reference>
<accession>A0A0G4PET3</accession>
<name>A0A0G4PET3_PENC3</name>
<evidence type="ECO:0000313" key="2">
    <source>
        <dbReference type="Proteomes" id="UP000053732"/>
    </source>
</evidence>